<evidence type="ECO:0000256" key="2">
    <source>
        <dbReference type="ARBA" id="ARBA00012528"/>
    </source>
</evidence>
<comment type="catalytic activity">
    <reaction evidence="7">
        <text>2 GTP = 3',3'-c-di-GMP + 2 diphosphate</text>
        <dbReference type="Rhea" id="RHEA:24898"/>
        <dbReference type="ChEBI" id="CHEBI:33019"/>
        <dbReference type="ChEBI" id="CHEBI:37565"/>
        <dbReference type="ChEBI" id="CHEBI:58805"/>
        <dbReference type="EC" id="2.7.7.65"/>
    </reaction>
</comment>
<dbReference type="Gene3D" id="3.30.450.20">
    <property type="entry name" value="PAS domain"/>
    <property type="match status" value="2"/>
</dbReference>
<comment type="caution">
    <text evidence="10">The sequence shown here is derived from an EMBL/GenBank/DDBJ whole genome shotgun (WGS) entry which is preliminary data.</text>
</comment>
<dbReference type="InterPro" id="IPR050469">
    <property type="entry name" value="Diguanylate_Cyclase"/>
</dbReference>
<dbReference type="InterPro" id="IPR000160">
    <property type="entry name" value="GGDEF_dom"/>
</dbReference>
<protein>
    <recommendedName>
        <fullName evidence="2">diguanylate cyclase</fullName>
        <ecNumber evidence="2">2.7.7.65</ecNumber>
    </recommendedName>
</protein>
<dbReference type="GO" id="GO:0005886">
    <property type="term" value="C:plasma membrane"/>
    <property type="evidence" value="ECO:0007669"/>
    <property type="project" value="UniProtKB-SubCell"/>
</dbReference>
<dbReference type="PROSITE" id="PS50887">
    <property type="entry name" value="GGDEF"/>
    <property type="match status" value="1"/>
</dbReference>
<dbReference type="AlphaFoldDB" id="A0A840RP40"/>
<feature type="domain" description="GGDEF" evidence="9">
    <location>
        <begin position="365"/>
        <end position="502"/>
    </location>
</feature>
<evidence type="ECO:0000256" key="8">
    <source>
        <dbReference type="SAM" id="Phobius"/>
    </source>
</evidence>
<dbReference type="PANTHER" id="PTHR45138">
    <property type="entry name" value="REGULATORY COMPONENTS OF SENSORY TRANSDUCTION SYSTEM"/>
    <property type="match status" value="1"/>
</dbReference>
<reference evidence="10 11" key="1">
    <citation type="submission" date="2020-08" db="EMBL/GenBank/DDBJ databases">
        <title>Genomic Encyclopedia of Type Strains, Phase IV (KMG-IV): sequencing the most valuable type-strain genomes for metagenomic binning, comparative biology and taxonomic classification.</title>
        <authorList>
            <person name="Goeker M."/>
        </authorList>
    </citation>
    <scope>NUCLEOTIDE SEQUENCE [LARGE SCALE GENOMIC DNA]</scope>
    <source>
        <strain evidence="10 11">DSM 23240</strain>
    </source>
</reference>
<dbReference type="Pfam" id="PF02743">
    <property type="entry name" value="dCache_1"/>
    <property type="match status" value="1"/>
</dbReference>
<dbReference type="CDD" id="cd12915">
    <property type="entry name" value="PDC2_DGC_like"/>
    <property type="match status" value="1"/>
</dbReference>
<gene>
    <name evidence="10" type="ORF">HNR39_000576</name>
</gene>
<dbReference type="CDD" id="cd01949">
    <property type="entry name" value="GGDEF"/>
    <property type="match status" value="1"/>
</dbReference>
<dbReference type="GO" id="GO:0052621">
    <property type="term" value="F:diguanylate cyclase activity"/>
    <property type="evidence" value="ECO:0007669"/>
    <property type="project" value="UniProtKB-EC"/>
</dbReference>
<dbReference type="EMBL" id="JACHHQ010000001">
    <property type="protein sequence ID" value="MBB5198766.1"/>
    <property type="molecule type" value="Genomic_DNA"/>
</dbReference>
<evidence type="ECO:0000256" key="7">
    <source>
        <dbReference type="ARBA" id="ARBA00034247"/>
    </source>
</evidence>
<dbReference type="GO" id="GO:1902201">
    <property type="term" value="P:negative regulation of bacterial-type flagellum-dependent cell motility"/>
    <property type="evidence" value="ECO:0007669"/>
    <property type="project" value="TreeGrafter"/>
</dbReference>
<dbReference type="SUPFAM" id="SSF55073">
    <property type="entry name" value="Nucleotide cyclase"/>
    <property type="match status" value="1"/>
</dbReference>
<feature type="transmembrane region" description="Helical" evidence="8">
    <location>
        <begin position="283"/>
        <end position="304"/>
    </location>
</feature>
<evidence type="ECO:0000259" key="9">
    <source>
        <dbReference type="PROSITE" id="PS50887"/>
    </source>
</evidence>
<dbReference type="GO" id="GO:0043709">
    <property type="term" value="P:cell adhesion involved in single-species biofilm formation"/>
    <property type="evidence" value="ECO:0007669"/>
    <property type="project" value="TreeGrafter"/>
</dbReference>
<dbReference type="NCBIfam" id="TIGR00254">
    <property type="entry name" value="GGDEF"/>
    <property type="match status" value="1"/>
</dbReference>
<dbReference type="InterPro" id="IPR043128">
    <property type="entry name" value="Rev_trsase/Diguanyl_cyclase"/>
</dbReference>
<dbReference type="Proteomes" id="UP000571084">
    <property type="component" value="Unassembled WGS sequence"/>
</dbReference>
<accession>A0A840RP40</accession>
<dbReference type="PANTHER" id="PTHR45138:SF9">
    <property type="entry name" value="DIGUANYLATE CYCLASE DGCM-RELATED"/>
    <property type="match status" value="1"/>
</dbReference>
<name>A0A840RP40_9BURK</name>
<dbReference type="InterPro" id="IPR029151">
    <property type="entry name" value="Sensor-like_sf"/>
</dbReference>
<dbReference type="CDD" id="cd12914">
    <property type="entry name" value="PDC1_DGC_like"/>
    <property type="match status" value="1"/>
</dbReference>
<keyword evidence="11" id="KW-1185">Reference proteome</keyword>
<dbReference type="Pfam" id="PF00990">
    <property type="entry name" value="GGDEF"/>
    <property type="match status" value="1"/>
</dbReference>
<dbReference type="SMART" id="SM00267">
    <property type="entry name" value="GGDEF"/>
    <property type="match status" value="1"/>
</dbReference>
<evidence type="ECO:0000313" key="11">
    <source>
        <dbReference type="Proteomes" id="UP000571084"/>
    </source>
</evidence>
<keyword evidence="4 8" id="KW-0812">Transmembrane</keyword>
<keyword evidence="5 8" id="KW-1133">Transmembrane helix</keyword>
<proteinExistence type="predicted"/>
<evidence type="ECO:0000313" key="10">
    <source>
        <dbReference type="EMBL" id="MBB5198766.1"/>
    </source>
</evidence>
<sequence length="503" mass="55511">MSITWLAGFFVVLVCVSLVFVDGLRSWTARTTQLHEMDIATSNMARAIAQQADDTIKEADTVLVGLVERIQTDGVNPAALGRLHALLAVRVAALPQLNGIFLYDENGRWLTNSRASPVSDLNNSDRDYFIYHRTHGEPRPYIGLPIRSRSTGEWIITLSRRINHADGSFAGVALATINISYFNKFYESFDIGRHGAITLALDGAVMLTRRPLLKDSIGKNISNYPLWRYVVDAQGGAGTVILKSALDGVKRLYSFRRLDRYPLFVSVALSQDEILADWRADTYLHSAGVLILLIVLVLLGFYLIRQIKVREEAEAEIVRARDALELLNHALQRQTLQDELTGLSNRRHFDIALEKEFSRATRNVSSLALIMIDVDCFKQYNDLYGHVAGDECLRRISAIIRSGQRRPGDVAARYGGEELSVLLPGTDMDGALLIAENIRLSIASLAIAHAGSPLGIVTISAGIDVLIPVRHKNNALQLLQAADKALYAAKTGGRNRVCCSVPP</sequence>
<organism evidence="10 11">
    <name type="scientific">Glaciimonas immobilis</name>
    <dbReference type="NCBI Taxonomy" id="728004"/>
    <lineage>
        <taxon>Bacteria</taxon>
        <taxon>Pseudomonadati</taxon>
        <taxon>Pseudomonadota</taxon>
        <taxon>Betaproteobacteria</taxon>
        <taxon>Burkholderiales</taxon>
        <taxon>Oxalobacteraceae</taxon>
        <taxon>Glaciimonas</taxon>
    </lineage>
</organism>
<dbReference type="Gene3D" id="3.30.70.270">
    <property type="match status" value="1"/>
</dbReference>
<evidence type="ECO:0000256" key="3">
    <source>
        <dbReference type="ARBA" id="ARBA00022475"/>
    </source>
</evidence>
<evidence type="ECO:0000256" key="6">
    <source>
        <dbReference type="ARBA" id="ARBA00023136"/>
    </source>
</evidence>
<keyword evidence="6 8" id="KW-0472">Membrane</keyword>
<dbReference type="RefSeq" id="WP_168052950.1">
    <property type="nucleotide sequence ID" value="NZ_JAAOZT010000002.1"/>
</dbReference>
<dbReference type="SUPFAM" id="SSF103190">
    <property type="entry name" value="Sensory domain-like"/>
    <property type="match status" value="1"/>
</dbReference>
<dbReference type="InterPro" id="IPR029787">
    <property type="entry name" value="Nucleotide_cyclase"/>
</dbReference>
<dbReference type="EC" id="2.7.7.65" evidence="2"/>
<dbReference type="FunFam" id="3.30.70.270:FF:000001">
    <property type="entry name" value="Diguanylate cyclase domain protein"/>
    <property type="match status" value="1"/>
</dbReference>
<comment type="subcellular location">
    <subcellularLocation>
        <location evidence="1">Cell membrane</location>
        <topology evidence="1">Multi-pass membrane protein</topology>
    </subcellularLocation>
</comment>
<keyword evidence="3" id="KW-1003">Cell membrane</keyword>
<evidence type="ECO:0000256" key="1">
    <source>
        <dbReference type="ARBA" id="ARBA00004651"/>
    </source>
</evidence>
<evidence type="ECO:0000256" key="5">
    <source>
        <dbReference type="ARBA" id="ARBA00022989"/>
    </source>
</evidence>
<evidence type="ECO:0000256" key="4">
    <source>
        <dbReference type="ARBA" id="ARBA00022692"/>
    </source>
</evidence>
<dbReference type="InterPro" id="IPR033479">
    <property type="entry name" value="dCache_1"/>
</dbReference>